<keyword evidence="2" id="KW-0548">Nucleotidyltransferase</keyword>
<evidence type="ECO:0000256" key="5">
    <source>
        <dbReference type="ARBA" id="ARBA00034531"/>
    </source>
</evidence>
<evidence type="ECO:0000256" key="1">
    <source>
        <dbReference type="ARBA" id="ARBA00022679"/>
    </source>
</evidence>
<evidence type="ECO:0000256" key="4">
    <source>
        <dbReference type="ARBA" id="ARBA00022840"/>
    </source>
</evidence>
<dbReference type="EMBL" id="BJUG01000008">
    <property type="protein sequence ID" value="GEK37345.1"/>
    <property type="molecule type" value="Genomic_DNA"/>
</dbReference>
<comment type="caution">
    <text evidence="9">The sequence shown here is derived from an EMBL/GenBank/DDBJ whole genome shotgun (WGS) entry which is preliminary data.</text>
</comment>
<evidence type="ECO:0000256" key="2">
    <source>
        <dbReference type="ARBA" id="ARBA00022695"/>
    </source>
</evidence>
<evidence type="ECO:0000256" key="6">
    <source>
        <dbReference type="ARBA" id="ARBA00047939"/>
    </source>
</evidence>
<accession>A0A510WI70</accession>
<evidence type="ECO:0000256" key="3">
    <source>
        <dbReference type="ARBA" id="ARBA00022741"/>
    </source>
</evidence>
<evidence type="ECO:0000256" key="7">
    <source>
        <dbReference type="ARBA" id="ARBA00048696"/>
    </source>
</evidence>
<gene>
    <name evidence="9" type="ORF">ETH01_16320</name>
</gene>
<dbReference type="EC" id="2.7.7.108" evidence="5"/>
<organism evidence="9 10">
    <name type="scientific">Enterococcus thailandicus</name>
    <dbReference type="NCBI Taxonomy" id="417368"/>
    <lineage>
        <taxon>Bacteria</taxon>
        <taxon>Bacillati</taxon>
        <taxon>Bacillota</taxon>
        <taxon>Bacilli</taxon>
        <taxon>Lactobacillales</taxon>
        <taxon>Enterococcaceae</taxon>
        <taxon>Enterococcus</taxon>
    </lineage>
</organism>
<comment type="catalytic activity">
    <reaction evidence="7">
        <text>L-tyrosyl-[protein] + ATP = O-(5'-adenylyl)-L-tyrosyl-[protein] + diphosphate</text>
        <dbReference type="Rhea" id="RHEA:54288"/>
        <dbReference type="Rhea" id="RHEA-COMP:10136"/>
        <dbReference type="Rhea" id="RHEA-COMP:13846"/>
        <dbReference type="ChEBI" id="CHEBI:30616"/>
        <dbReference type="ChEBI" id="CHEBI:33019"/>
        <dbReference type="ChEBI" id="CHEBI:46858"/>
        <dbReference type="ChEBI" id="CHEBI:83624"/>
        <dbReference type="EC" id="2.7.7.108"/>
    </reaction>
</comment>
<dbReference type="InterPro" id="IPR036597">
    <property type="entry name" value="Fido-like_dom_sf"/>
</dbReference>
<dbReference type="SUPFAM" id="SSF140931">
    <property type="entry name" value="Fic-like"/>
    <property type="match status" value="1"/>
</dbReference>
<dbReference type="PANTHER" id="PTHR39560:SF1">
    <property type="entry name" value="PROTEIN ADENYLYLTRANSFERASE FIC-RELATED"/>
    <property type="match status" value="1"/>
</dbReference>
<reference evidence="9 10" key="1">
    <citation type="submission" date="2019-07" db="EMBL/GenBank/DDBJ databases">
        <title>Whole genome shotgun sequence of Enterococcus thailandicus NBRC 101867.</title>
        <authorList>
            <person name="Hosoyama A."/>
            <person name="Uohara A."/>
            <person name="Ohji S."/>
            <person name="Ichikawa N."/>
        </authorList>
    </citation>
    <scope>NUCLEOTIDE SEQUENCE [LARGE SCALE GENOMIC DNA]</scope>
    <source>
        <strain evidence="9 10">NBRC 101867</strain>
    </source>
</reference>
<keyword evidence="3" id="KW-0547">Nucleotide-binding</keyword>
<dbReference type="InterPro" id="IPR003812">
    <property type="entry name" value="Fido"/>
</dbReference>
<evidence type="ECO:0000313" key="10">
    <source>
        <dbReference type="Proteomes" id="UP000321361"/>
    </source>
</evidence>
<proteinExistence type="predicted"/>
<dbReference type="Proteomes" id="UP000321361">
    <property type="component" value="Unassembled WGS sequence"/>
</dbReference>
<dbReference type="AlphaFoldDB" id="A0A510WI70"/>
<dbReference type="PROSITE" id="PS51459">
    <property type="entry name" value="FIDO"/>
    <property type="match status" value="1"/>
</dbReference>
<dbReference type="Pfam" id="PF02661">
    <property type="entry name" value="Fic"/>
    <property type="match status" value="1"/>
</dbReference>
<dbReference type="PANTHER" id="PTHR39560">
    <property type="entry name" value="PROTEIN ADENYLYLTRANSFERASE FIC-RELATED"/>
    <property type="match status" value="1"/>
</dbReference>
<dbReference type="GO" id="GO:0005524">
    <property type="term" value="F:ATP binding"/>
    <property type="evidence" value="ECO:0007669"/>
    <property type="project" value="UniProtKB-KW"/>
</dbReference>
<name>A0A510WI70_ENTTH</name>
<evidence type="ECO:0000313" key="9">
    <source>
        <dbReference type="EMBL" id="GEK37345.1"/>
    </source>
</evidence>
<dbReference type="GO" id="GO:0051302">
    <property type="term" value="P:regulation of cell division"/>
    <property type="evidence" value="ECO:0007669"/>
    <property type="project" value="TreeGrafter"/>
</dbReference>
<keyword evidence="1" id="KW-0808">Transferase</keyword>
<dbReference type="Gene3D" id="1.10.3290.10">
    <property type="entry name" value="Fido-like domain"/>
    <property type="match status" value="1"/>
</dbReference>
<feature type="domain" description="Fido" evidence="8">
    <location>
        <begin position="49"/>
        <end position="202"/>
    </location>
</feature>
<comment type="catalytic activity">
    <reaction evidence="6">
        <text>L-threonyl-[protein] + ATP = 3-O-(5'-adenylyl)-L-threonyl-[protein] + diphosphate</text>
        <dbReference type="Rhea" id="RHEA:54292"/>
        <dbReference type="Rhea" id="RHEA-COMP:11060"/>
        <dbReference type="Rhea" id="RHEA-COMP:13847"/>
        <dbReference type="ChEBI" id="CHEBI:30013"/>
        <dbReference type="ChEBI" id="CHEBI:30616"/>
        <dbReference type="ChEBI" id="CHEBI:33019"/>
        <dbReference type="ChEBI" id="CHEBI:138113"/>
        <dbReference type="EC" id="2.7.7.108"/>
    </reaction>
</comment>
<dbReference type="RefSeq" id="WP_071869238.1">
    <property type="nucleotide sequence ID" value="NZ_BJUG01000008.1"/>
</dbReference>
<protein>
    <recommendedName>
        <fullName evidence="5">protein adenylyltransferase</fullName>
        <ecNumber evidence="5">2.7.7.108</ecNumber>
    </recommendedName>
</protein>
<dbReference type="OrthoDB" id="9813719at2"/>
<dbReference type="GO" id="GO:0070733">
    <property type="term" value="F:AMPylase activity"/>
    <property type="evidence" value="ECO:0007669"/>
    <property type="project" value="UniProtKB-EC"/>
</dbReference>
<evidence type="ECO:0000259" key="8">
    <source>
        <dbReference type="PROSITE" id="PS51459"/>
    </source>
</evidence>
<sequence length="202" mass="23122">MFDPYVIPGTDVLKNHLGITDKVLLDKAEADITYLKLLDIDAWFEDKPLNYETLLAIHEYIFGDLYPWAGQLRTIDIFKEEEVLGGVSLRYGETSSLAEQIVAILDELNQVSWSEISLEETIPLFSDLIAKLWLIHPFREGNTRTIIRFAGLFANAKGFPLNSKFLRDHANYVRKSLVLYCVEEAPEKGYFLKIMGEAINNF</sequence>
<keyword evidence="4" id="KW-0067">ATP-binding</keyword>